<evidence type="ECO:0000256" key="1">
    <source>
        <dbReference type="SAM" id="MobiDB-lite"/>
    </source>
</evidence>
<gene>
    <name evidence="2" type="ORF">CDV31_016085</name>
</gene>
<reference evidence="2 3" key="1">
    <citation type="submission" date="2017-06" db="EMBL/GenBank/DDBJ databases">
        <title>Cmopartive genomic analysis of Ambrosia Fusariam Clade fungi.</title>
        <authorList>
            <person name="Stajich J.E."/>
            <person name="Carrillo J."/>
            <person name="Kijimoto T."/>
            <person name="Eskalen A."/>
            <person name="O'Donnell K."/>
            <person name="Kasson M."/>
        </authorList>
    </citation>
    <scope>NUCLEOTIDE SEQUENCE [LARGE SCALE GENOMIC DNA]</scope>
    <source>
        <strain evidence="2 3">NRRL 20438</strain>
    </source>
</reference>
<name>A0A428SET2_9HYPO</name>
<dbReference type="EMBL" id="NIZV01000479">
    <property type="protein sequence ID" value="RSL88309.1"/>
    <property type="molecule type" value="Genomic_DNA"/>
</dbReference>
<protein>
    <submittedName>
        <fullName evidence="2">Uncharacterized protein</fullName>
    </submittedName>
</protein>
<dbReference type="AlphaFoldDB" id="A0A428SET2"/>
<evidence type="ECO:0000313" key="2">
    <source>
        <dbReference type="EMBL" id="RSL88309.1"/>
    </source>
</evidence>
<organism evidence="2 3">
    <name type="scientific">Fusarium ambrosium</name>
    <dbReference type="NCBI Taxonomy" id="131363"/>
    <lineage>
        <taxon>Eukaryota</taxon>
        <taxon>Fungi</taxon>
        <taxon>Dikarya</taxon>
        <taxon>Ascomycota</taxon>
        <taxon>Pezizomycotina</taxon>
        <taxon>Sordariomycetes</taxon>
        <taxon>Hypocreomycetidae</taxon>
        <taxon>Hypocreales</taxon>
        <taxon>Nectriaceae</taxon>
        <taxon>Fusarium</taxon>
        <taxon>Fusarium solani species complex</taxon>
    </lineage>
</organism>
<feature type="region of interest" description="Disordered" evidence="1">
    <location>
        <begin position="47"/>
        <end position="84"/>
    </location>
</feature>
<keyword evidence="3" id="KW-1185">Reference proteome</keyword>
<accession>A0A428SET2</accession>
<proteinExistence type="predicted"/>
<comment type="caution">
    <text evidence="2">The sequence shown here is derived from an EMBL/GenBank/DDBJ whole genome shotgun (WGS) entry which is preliminary data.</text>
</comment>
<evidence type="ECO:0000313" key="3">
    <source>
        <dbReference type="Proteomes" id="UP000288429"/>
    </source>
</evidence>
<sequence length="108" mass="12092">MIYSDSSLWGDKACRVGCFLPMYHIDSTHSVSVILCEQTSQPTVSAQLTRHKAAYTSPRRAKAPDRSTGITARRRRSVTDGPRKPLYNGHQSICTQVKVDQECNCLFC</sequence>
<dbReference type="Proteomes" id="UP000288429">
    <property type="component" value="Unassembled WGS sequence"/>
</dbReference>